<dbReference type="Proteomes" id="UP000002014">
    <property type="component" value="Chromosome"/>
</dbReference>
<dbReference type="PANTHER" id="PTHR34847:SF1">
    <property type="entry name" value="NODULATION PROTEIN U"/>
    <property type="match status" value="1"/>
</dbReference>
<dbReference type="STRING" id="93060.P9215_04261"/>
<dbReference type="Gene3D" id="3.90.870.20">
    <property type="entry name" value="Carbamoyltransferase, C-terminal domain"/>
    <property type="match status" value="1"/>
</dbReference>
<gene>
    <name evidence="4" type="ordered locus">P9215_04261</name>
</gene>
<evidence type="ECO:0000259" key="3">
    <source>
        <dbReference type="Pfam" id="PF16861"/>
    </source>
</evidence>
<dbReference type="CDD" id="cd24098">
    <property type="entry name" value="ASKHA_NBD_TobZ_N"/>
    <property type="match status" value="1"/>
</dbReference>
<dbReference type="InterPro" id="IPR043129">
    <property type="entry name" value="ATPase_NBD"/>
</dbReference>
<accession>A8G361</accession>
<evidence type="ECO:0000313" key="5">
    <source>
        <dbReference type="Proteomes" id="UP000002014"/>
    </source>
</evidence>
<dbReference type="OrthoDB" id="9780777at2"/>
<dbReference type="Pfam" id="PF02543">
    <property type="entry name" value="Carbam_trans_N"/>
    <property type="match status" value="1"/>
</dbReference>
<dbReference type="Gene3D" id="3.30.420.40">
    <property type="match status" value="2"/>
</dbReference>
<feature type="domain" description="Carbamoyltransferase" evidence="2">
    <location>
        <begin position="5"/>
        <end position="353"/>
    </location>
</feature>
<dbReference type="RefSeq" id="WP_012007184.1">
    <property type="nucleotide sequence ID" value="NC_009840.1"/>
</dbReference>
<dbReference type="PANTHER" id="PTHR34847">
    <property type="entry name" value="NODULATION PROTEIN U"/>
    <property type="match status" value="1"/>
</dbReference>
<comment type="similarity">
    <text evidence="1">Belongs to the NodU/CmcH family.</text>
</comment>
<proteinExistence type="inferred from homology"/>
<dbReference type="InterPro" id="IPR038152">
    <property type="entry name" value="Carbam_trans_C_sf"/>
</dbReference>
<dbReference type="KEGG" id="pmh:P9215_04261"/>
<keyword evidence="4" id="KW-0808">Transferase</keyword>
<dbReference type="InterPro" id="IPR003696">
    <property type="entry name" value="Carbtransf_dom"/>
</dbReference>
<evidence type="ECO:0000256" key="1">
    <source>
        <dbReference type="ARBA" id="ARBA00006129"/>
    </source>
</evidence>
<dbReference type="AlphaFoldDB" id="A8G361"/>
<sequence length="618" mass="71206">MTTYILGISCFYHDSAASLIKDGEIISAVQEERFTRKKHDSSFPLKSIKYCLNSQRINLKDISAIVYYEKPLLTFERLLETYIGTAPRGIRSFIASMQVWLKEKIYLKSFIRNEFKKIQKELIPQEKPFIPKLLFSEHHLSHAASAFYPSPFKEAVILCMDAVGEWVTTSAWIGKDNKITPLWEINFPHSLGLLYSAFTYYCGFKVNSGEYKLMGLAPYGDPKYVDLIKDNLIEIKEDGTFRLDMSYFKFHRGFRMTSKRFHNLFKNLPRDENEKITQFYMDIAASIQVVTEEIVLKIVKTLRKETGLSNICLAGGVALNCVANGKILEEEIFDEIWIQPASGDAGTSIGGALFAHYEYFKNTRKIYPQDSMKGSFLGPNFSNEDIINYLNSINATFKSLEDEEIFQKVANLINEGKVVGWFNGPMEFGPRALGARSILGDPRNKKMQSIMNLKIKYRESFRPFAPSILEEDLSSQFDTDVKSPYMLLVSKVKKNLWRDIPETEHCKKGLNKLNIQRSLIPAVTHVDYSARVQTVSKSTNPRYYNLINKFKEITNCPTLINTSFNVRGEPIVCTPQDAYRCFMRTEMDILVLQNQILYKENQINIKMNESWFQEFNLD</sequence>
<dbReference type="Pfam" id="PF16861">
    <property type="entry name" value="Carbam_trans_C"/>
    <property type="match status" value="1"/>
</dbReference>
<reference evidence="4 5" key="1">
    <citation type="journal article" date="2007" name="PLoS Genet.">
        <title>Patterns and implications of gene gain and loss in the evolution of Prochlorococcus.</title>
        <authorList>
            <person name="Kettler G.C."/>
            <person name="Martiny A.C."/>
            <person name="Huang K."/>
            <person name="Zucker J."/>
            <person name="Coleman M.L."/>
            <person name="Rodrigue S."/>
            <person name="Chen F."/>
            <person name="Lapidus A."/>
            <person name="Ferriera S."/>
            <person name="Johnson J."/>
            <person name="Steglich C."/>
            <person name="Church G.M."/>
            <person name="Richardson P."/>
            <person name="Chisholm S.W."/>
        </authorList>
    </citation>
    <scope>NUCLEOTIDE SEQUENCE [LARGE SCALE GENOMIC DNA]</scope>
    <source>
        <strain evidence="4 5">MIT 9215</strain>
    </source>
</reference>
<dbReference type="InterPro" id="IPR031730">
    <property type="entry name" value="Carbam_trans_C"/>
</dbReference>
<dbReference type="eggNOG" id="COG2192">
    <property type="taxonomic scope" value="Bacteria"/>
</dbReference>
<dbReference type="EMBL" id="CP000825">
    <property type="protein sequence ID" value="ABV50042.1"/>
    <property type="molecule type" value="Genomic_DNA"/>
</dbReference>
<evidence type="ECO:0000259" key="2">
    <source>
        <dbReference type="Pfam" id="PF02543"/>
    </source>
</evidence>
<protein>
    <submittedName>
        <fullName evidence="4">Predicted carbamoyl transferase, NodU family</fullName>
    </submittedName>
</protein>
<dbReference type="GO" id="GO:0016740">
    <property type="term" value="F:transferase activity"/>
    <property type="evidence" value="ECO:0007669"/>
    <property type="project" value="UniProtKB-KW"/>
</dbReference>
<dbReference type="HOGENOM" id="CLU_014411_2_0_3"/>
<dbReference type="SUPFAM" id="SSF53067">
    <property type="entry name" value="Actin-like ATPase domain"/>
    <property type="match status" value="1"/>
</dbReference>
<dbReference type="InterPro" id="IPR051338">
    <property type="entry name" value="NodU/CmcH_Carbamoyltrnsfr"/>
</dbReference>
<evidence type="ECO:0000313" key="4">
    <source>
        <dbReference type="EMBL" id="ABV50042.1"/>
    </source>
</evidence>
<feature type="domain" description="Carbamoyltransferase C-terminal" evidence="3">
    <location>
        <begin position="410"/>
        <end position="598"/>
    </location>
</feature>
<organism evidence="4 5">
    <name type="scientific">Prochlorococcus marinus (strain MIT 9215)</name>
    <dbReference type="NCBI Taxonomy" id="93060"/>
    <lineage>
        <taxon>Bacteria</taxon>
        <taxon>Bacillati</taxon>
        <taxon>Cyanobacteriota</taxon>
        <taxon>Cyanophyceae</taxon>
        <taxon>Synechococcales</taxon>
        <taxon>Prochlorococcaceae</taxon>
        <taxon>Prochlorococcus</taxon>
    </lineage>
</organism>
<name>A8G361_PROM2</name>